<reference evidence="3" key="1">
    <citation type="journal article" date="2021" name="Front. Plant Sci.">
        <title>Chromosome-Scale Genome Assembly for Chinese Sour Jujube and Insights Into Its Genome Evolution and Domestication Signature.</title>
        <authorList>
            <person name="Shen L.-Y."/>
            <person name="Luo H."/>
            <person name="Wang X.-L."/>
            <person name="Wang X.-M."/>
            <person name="Qiu X.-J."/>
            <person name="Liu H."/>
            <person name="Zhou S.-S."/>
            <person name="Jia K.-H."/>
            <person name="Nie S."/>
            <person name="Bao Y.-T."/>
            <person name="Zhang R.-G."/>
            <person name="Yun Q.-Z."/>
            <person name="Chai Y.-H."/>
            <person name="Lu J.-Y."/>
            <person name="Li Y."/>
            <person name="Zhao S.-W."/>
            <person name="Mao J.-F."/>
            <person name="Jia S.-G."/>
            <person name="Mao Y.-M."/>
        </authorList>
    </citation>
    <scope>NUCLEOTIDE SEQUENCE</scope>
    <source>
        <strain evidence="3">AT0</strain>
        <tissue evidence="3">Leaf</tissue>
    </source>
</reference>
<gene>
    <name evidence="3" type="ORF">FEM48_Zijuj02G0125900</name>
</gene>
<dbReference type="AlphaFoldDB" id="A0A978VVS1"/>
<feature type="region of interest" description="Disordered" evidence="1">
    <location>
        <begin position="86"/>
        <end position="107"/>
    </location>
</feature>
<organism evidence="3 4">
    <name type="scientific">Ziziphus jujuba var. spinosa</name>
    <dbReference type="NCBI Taxonomy" id="714518"/>
    <lineage>
        <taxon>Eukaryota</taxon>
        <taxon>Viridiplantae</taxon>
        <taxon>Streptophyta</taxon>
        <taxon>Embryophyta</taxon>
        <taxon>Tracheophyta</taxon>
        <taxon>Spermatophyta</taxon>
        <taxon>Magnoliopsida</taxon>
        <taxon>eudicotyledons</taxon>
        <taxon>Gunneridae</taxon>
        <taxon>Pentapetalae</taxon>
        <taxon>rosids</taxon>
        <taxon>fabids</taxon>
        <taxon>Rosales</taxon>
        <taxon>Rhamnaceae</taxon>
        <taxon>Paliureae</taxon>
        <taxon>Ziziphus</taxon>
    </lineage>
</organism>
<dbReference type="GO" id="GO:0005737">
    <property type="term" value="C:cytoplasm"/>
    <property type="evidence" value="ECO:0007669"/>
    <property type="project" value="TreeGrafter"/>
</dbReference>
<accession>A0A978VVS1</accession>
<evidence type="ECO:0000313" key="3">
    <source>
        <dbReference type="EMBL" id="KAH7542916.1"/>
    </source>
</evidence>
<feature type="domain" description="Clu" evidence="2">
    <location>
        <begin position="20"/>
        <end position="61"/>
    </location>
</feature>
<comment type="caution">
    <text evidence="3">The sequence shown here is derived from an EMBL/GenBank/DDBJ whole genome shotgun (WGS) entry which is preliminary data.</text>
</comment>
<feature type="compositionally biased region" description="Polar residues" evidence="1">
    <location>
        <begin position="91"/>
        <end position="107"/>
    </location>
</feature>
<protein>
    <recommendedName>
        <fullName evidence="2">Clu domain-containing protein</fullName>
    </recommendedName>
</protein>
<evidence type="ECO:0000256" key="1">
    <source>
        <dbReference type="SAM" id="MobiDB-lite"/>
    </source>
</evidence>
<proteinExistence type="predicted"/>
<dbReference type="PANTHER" id="PTHR12601:SF6">
    <property type="entry name" value="CLUSTERED MITOCHONDRIA PROTEIN HOMOLOG"/>
    <property type="match status" value="1"/>
</dbReference>
<dbReference type="EMBL" id="JAEACU010000002">
    <property type="protein sequence ID" value="KAH7542916.1"/>
    <property type="molecule type" value="Genomic_DNA"/>
</dbReference>
<evidence type="ECO:0000313" key="4">
    <source>
        <dbReference type="Proteomes" id="UP000813462"/>
    </source>
</evidence>
<evidence type="ECO:0000259" key="2">
    <source>
        <dbReference type="Pfam" id="PF13236"/>
    </source>
</evidence>
<dbReference type="PANTHER" id="PTHR12601">
    <property type="entry name" value="EUKARYOTIC TRANSLATION INITIATION FACTOR 3 SUBUNIT EIF-3"/>
    <property type="match status" value="1"/>
</dbReference>
<dbReference type="Proteomes" id="UP000813462">
    <property type="component" value="Unassembled WGS sequence"/>
</dbReference>
<sequence>MWLGINDHFDGVGILYKCLVHDGSGNVFKLAAPVECKGIVGSDDRHYLLDLMRVTPRDANYTGPGSRFCILRPELITAFCQAKATERSKTKSTSQGDAHIASNSPNVDGEIQVSTRQIQLQL</sequence>
<dbReference type="InterPro" id="IPR027523">
    <property type="entry name" value="CLU_prot"/>
</dbReference>
<name>A0A978VVS1_ZIZJJ</name>
<dbReference type="InterPro" id="IPR025697">
    <property type="entry name" value="CLU_dom"/>
</dbReference>
<dbReference type="Pfam" id="PF13236">
    <property type="entry name" value="CLU"/>
    <property type="match status" value="1"/>
</dbReference>